<evidence type="ECO:0000256" key="3">
    <source>
        <dbReference type="ARBA" id="ARBA00022598"/>
    </source>
</evidence>
<evidence type="ECO:0000256" key="2">
    <source>
        <dbReference type="ARBA" id="ARBA00013625"/>
    </source>
</evidence>
<comment type="caution">
    <text evidence="10">The sequence shown here is derived from an EMBL/GenBank/DDBJ whole genome shotgun (WGS) entry which is preliminary data.</text>
</comment>
<accession>A0A1B8NW87</accession>
<feature type="domain" description="Acetyl-coenzyme A synthetase N-terminal" evidence="9">
    <location>
        <begin position="25"/>
        <end position="82"/>
    </location>
</feature>
<keyword evidence="5" id="KW-0067">ATP-binding</keyword>
<proteinExistence type="inferred from homology"/>
<dbReference type="PANTHER" id="PTHR24095:SF243">
    <property type="entry name" value="ACETYL-COENZYME A SYNTHETASE"/>
    <property type="match status" value="1"/>
</dbReference>
<evidence type="ECO:0000256" key="7">
    <source>
        <dbReference type="ARBA" id="ARBA00078862"/>
    </source>
</evidence>
<dbReference type="GO" id="GO:0006085">
    <property type="term" value="P:acetyl-CoA biosynthetic process"/>
    <property type="evidence" value="ECO:0007669"/>
    <property type="project" value="TreeGrafter"/>
</dbReference>
<dbReference type="Pfam" id="PF00501">
    <property type="entry name" value="AMP-binding"/>
    <property type="match status" value="1"/>
</dbReference>
<reference evidence="10 11" key="1">
    <citation type="submission" date="2016-06" db="EMBL/GenBank/DDBJ databases">
        <title>Genome sequence of halotolerant plant growth promoting strain of Halomonas elongata HEK1 isolated from salterns of Rann of Kutch, Gujarat, India.</title>
        <authorList>
            <person name="Gaba S."/>
            <person name="Singh R.N."/>
            <person name="Abrol S."/>
            <person name="Kaushik R."/>
            <person name="Saxena A.K."/>
        </authorList>
    </citation>
    <scope>NUCLEOTIDE SEQUENCE [LARGE SCALE GENOMIC DNA]</scope>
    <source>
        <strain evidence="10 11">HEK1</strain>
    </source>
</reference>
<name>A0A1B8NW87_HALEL</name>
<evidence type="ECO:0000313" key="10">
    <source>
        <dbReference type="EMBL" id="OBX34252.1"/>
    </source>
</evidence>
<dbReference type="GO" id="GO:0005524">
    <property type="term" value="F:ATP binding"/>
    <property type="evidence" value="ECO:0007669"/>
    <property type="project" value="UniProtKB-KW"/>
</dbReference>
<dbReference type="Gene3D" id="3.40.50.12780">
    <property type="entry name" value="N-terminal domain of ligase-like"/>
    <property type="match status" value="1"/>
</dbReference>
<evidence type="ECO:0000313" key="11">
    <source>
        <dbReference type="Proteomes" id="UP000092504"/>
    </source>
</evidence>
<evidence type="ECO:0000259" key="9">
    <source>
        <dbReference type="Pfam" id="PF16177"/>
    </source>
</evidence>
<protein>
    <recommendedName>
        <fullName evidence="2">Propionate--CoA ligase</fullName>
    </recommendedName>
    <alternativeName>
        <fullName evidence="7">Propionyl-CoA synthetase</fullName>
    </alternativeName>
</protein>
<keyword evidence="3 10" id="KW-0436">Ligase</keyword>
<feature type="domain" description="AMP-dependent synthetase/ligase" evidence="8">
    <location>
        <begin position="84"/>
        <end position="393"/>
    </location>
</feature>
<dbReference type="InterPro" id="IPR020845">
    <property type="entry name" value="AMP-binding_CS"/>
</dbReference>
<gene>
    <name evidence="10" type="primary">acsA_6</name>
    <name evidence="10" type="ORF">A8U91_03305</name>
</gene>
<evidence type="ECO:0000256" key="6">
    <source>
        <dbReference type="ARBA" id="ARBA00022990"/>
    </source>
</evidence>
<dbReference type="PROSITE" id="PS00455">
    <property type="entry name" value="AMP_BINDING"/>
    <property type="match status" value="1"/>
</dbReference>
<keyword evidence="6" id="KW-0007">Acetylation</keyword>
<dbReference type="GO" id="GO:0003987">
    <property type="term" value="F:acetate-CoA ligase activity"/>
    <property type="evidence" value="ECO:0007669"/>
    <property type="project" value="TreeGrafter"/>
</dbReference>
<dbReference type="AlphaFoldDB" id="A0A1B8NW87"/>
<evidence type="ECO:0000256" key="5">
    <source>
        <dbReference type="ARBA" id="ARBA00022840"/>
    </source>
</evidence>
<dbReference type="InterPro" id="IPR000873">
    <property type="entry name" value="AMP-dep_synth/lig_dom"/>
</dbReference>
<evidence type="ECO:0000256" key="1">
    <source>
        <dbReference type="ARBA" id="ARBA00006432"/>
    </source>
</evidence>
<keyword evidence="4" id="KW-0547">Nucleotide-binding</keyword>
<dbReference type="Proteomes" id="UP000092504">
    <property type="component" value="Unassembled WGS sequence"/>
</dbReference>
<dbReference type="InterPro" id="IPR032387">
    <property type="entry name" value="ACAS_N"/>
</dbReference>
<evidence type="ECO:0000256" key="4">
    <source>
        <dbReference type="ARBA" id="ARBA00022741"/>
    </source>
</evidence>
<evidence type="ECO:0000259" key="8">
    <source>
        <dbReference type="Pfam" id="PF00501"/>
    </source>
</evidence>
<organism evidence="10 11">
    <name type="scientific">Halomonas elongata</name>
    <dbReference type="NCBI Taxonomy" id="2746"/>
    <lineage>
        <taxon>Bacteria</taxon>
        <taxon>Pseudomonadati</taxon>
        <taxon>Pseudomonadota</taxon>
        <taxon>Gammaproteobacteria</taxon>
        <taxon>Oceanospirillales</taxon>
        <taxon>Halomonadaceae</taxon>
        <taxon>Halomonas</taxon>
    </lineage>
</organism>
<dbReference type="FunFam" id="3.40.50.12780:FF:000001">
    <property type="entry name" value="Acetyl-coenzyme A synthetase"/>
    <property type="match status" value="1"/>
</dbReference>
<dbReference type="GO" id="GO:0005829">
    <property type="term" value="C:cytosol"/>
    <property type="evidence" value="ECO:0007669"/>
    <property type="project" value="TreeGrafter"/>
</dbReference>
<comment type="similarity">
    <text evidence="1">Belongs to the ATP-dependent AMP-binding enzyme family.</text>
</comment>
<sequence length="401" mass="43851">MSDQQHIYPVRDDIAAKAWADKDTYQAMYQRSVDDPDGFWAEQARHLEWFKAPSVIKNTSFASNNVDIRWFEDGKLNASVNCLDRHLASRGDRPAIIWEGDDPAESKTLTYRQLHERTCQLANALKELGVGKGDTVTLYMPMVPEAAMAMLACARIGAVHSVVFGGFSPDALAQRVKDAASKVVITADESVRGGKQVPLKDNVDAALTREGTDVAETVLVLQRTGGQIDWKDGRDVWFHELVDKQSTDCPAEEVSAEDPLFILYTSGSTGAPKGLKHTTGGYLLQAALTHQYVFDYRDGEVYWCTADVGWVTGHSYIVYGPLANGATTLMFEGVPSYPTNGRMGEIVDKHQVSILYTAPTAVRALMAHGDHVMDSSQRDSLRLLGSVGEPINPRPGSGSTG</sequence>
<dbReference type="Pfam" id="PF16177">
    <property type="entry name" value="ACAS_N"/>
    <property type="match status" value="1"/>
</dbReference>
<dbReference type="EMBL" id="MAJD01000002">
    <property type="protein sequence ID" value="OBX34252.1"/>
    <property type="molecule type" value="Genomic_DNA"/>
</dbReference>
<dbReference type="PATRIC" id="fig|2746.7.peg.3398"/>
<dbReference type="SUPFAM" id="SSF56801">
    <property type="entry name" value="Acetyl-CoA synthetase-like"/>
    <property type="match status" value="1"/>
</dbReference>
<dbReference type="InterPro" id="IPR042099">
    <property type="entry name" value="ANL_N_sf"/>
</dbReference>
<dbReference type="PANTHER" id="PTHR24095">
    <property type="entry name" value="ACETYL-COENZYME A SYNTHETASE"/>
    <property type="match status" value="1"/>
</dbReference>